<name>A0A495XV02_9MICO</name>
<reference evidence="15 16" key="1">
    <citation type="submission" date="2018-10" db="EMBL/GenBank/DDBJ databases">
        <title>Sequencing the genomes of 1000 actinobacteria strains.</title>
        <authorList>
            <person name="Klenk H.-P."/>
        </authorList>
    </citation>
    <scope>NUCLEOTIDE SEQUENCE [LARGE SCALE GENOMIC DNA]</scope>
    <source>
        <strain evidence="15 16">DSM 44267</strain>
    </source>
</reference>
<dbReference type="GO" id="GO:0032977">
    <property type="term" value="F:membrane insertase activity"/>
    <property type="evidence" value="ECO:0007669"/>
    <property type="project" value="InterPro"/>
</dbReference>
<sequence>MPDLLSPFTSTVAAALAGTHSLAEALGLPPGSAAAWLLALALLVVAVRGALLPLVLRSVRTTHARARATPQLTALTRRYEGRRDLESLQALQRERRDVHAEHGISRWSLAPALLQLPLVYALYRVVSDLAAGHAVGLLDAGLVASAGAASVAGLTVTARLGDAFARDWRSGAVLLGLALLAGALSFATSRWFTLPLTDLSAGPALAANVSALMPWLGLVGILAAAAFVPAGVLVYWVVNNAWTFAQQGLVRRLAPTPGSPAAIRRLGG</sequence>
<dbReference type="InterPro" id="IPR001708">
    <property type="entry name" value="YidC/ALB3/OXA1/COX18"/>
</dbReference>
<feature type="transmembrane region" description="Helical" evidence="13">
    <location>
        <begin position="172"/>
        <end position="192"/>
    </location>
</feature>
<comment type="function">
    <text evidence="7">Required for the insertion and/or proper folding and/or complex formation of integral membrane proteins into the membrane. Involved in integration of membrane proteins that insert both dependently and independently of the Sec translocase complex, as well as at least some lipoproteins. Aids folding of multispanning membrane proteins.</text>
</comment>
<evidence type="ECO:0000256" key="12">
    <source>
        <dbReference type="RuleBase" id="RU003945"/>
    </source>
</evidence>
<comment type="caution">
    <text evidence="15">The sequence shown here is derived from an EMBL/GenBank/DDBJ whole genome shotgun (WGS) entry which is preliminary data.</text>
</comment>
<feature type="transmembrane region" description="Helical" evidence="13">
    <location>
        <begin position="135"/>
        <end position="160"/>
    </location>
</feature>
<dbReference type="GO" id="GO:0005886">
    <property type="term" value="C:plasma membrane"/>
    <property type="evidence" value="ECO:0007669"/>
    <property type="project" value="TreeGrafter"/>
</dbReference>
<evidence type="ECO:0000256" key="13">
    <source>
        <dbReference type="SAM" id="Phobius"/>
    </source>
</evidence>
<dbReference type="Pfam" id="PF02096">
    <property type="entry name" value="60KD_IMP"/>
    <property type="match status" value="1"/>
</dbReference>
<evidence type="ECO:0000256" key="6">
    <source>
        <dbReference type="ARBA" id="ARBA00023136"/>
    </source>
</evidence>
<evidence type="ECO:0000256" key="10">
    <source>
        <dbReference type="ARBA" id="ARBA00033245"/>
    </source>
</evidence>
<dbReference type="RefSeq" id="WP_147431490.1">
    <property type="nucleotide sequence ID" value="NZ_RBXT01000001.1"/>
</dbReference>
<dbReference type="PANTHER" id="PTHR12428">
    <property type="entry name" value="OXA1"/>
    <property type="match status" value="1"/>
</dbReference>
<evidence type="ECO:0000256" key="5">
    <source>
        <dbReference type="ARBA" id="ARBA00022989"/>
    </source>
</evidence>
<keyword evidence="4 12" id="KW-0812">Transmembrane</keyword>
<evidence type="ECO:0000256" key="2">
    <source>
        <dbReference type="ARBA" id="ARBA00010527"/>
    </source>
</evidence>
<protein>
    <recommendedName>
        <fullName evidence="3">Membrane protein insertase YidC</fullName>
    </recommendedName>
    <alternativeName>
        <fullName evidence="11">Foldase YidC</fullName>
    </alternativeName>
    <alternativeName>
        <fullName evidence="10">Membrane integrase YidC</fullName>
    </alternativeName>
    <alternativeName>
        <fullName evidence="9">Membrane protein YidC</fullName>
    </alternativeName>
</protein>
<evidence type="ECO:0000256" key="8">
    <source>
        <dbReference type="ARBA" id="ARBA00026028"/>
    </source>
</evidence>
<dbReference type="EMBL" id="RBXT01000001">
    <property type="protein sequence ID" value="RKT76925.1"/>
    <property type="molecule type" value="Genomic_DNA"/>
</dbReference>
<feature type="transmembrane region" description="Helical" evidence="13">
    <location>
        <begin position="212"/>
        <end position="238"/>
    </location>
</feature>
<feature type="domain" description="Membrane insertase YidC/Oxa/ALB C-terminal" evidence="14">
    <location>
        <begin position="36"/>
        <end position="251"/>
    </location>
</feature>
<feature type="transmembrane region" description="Helical" evidence="13">
    <location>
        <begin position="33"/>
        <end position="56"/>
    </location>
</feature>
<gene>
    <name evidence="15" type="ORF">DFJ68_0328</name>
</gene>
<dbReference type="NCBIfam" id="TIGR03592">
    <property type="entry name" value="yidC_oxa1_cterm"/>
    <property type="match status" value="1"/>
</dbReference>
<dbReference type="GO" id="GO:0051205">
    <property type="term" value="P:protein insertion into membrane"/>
    <property type="evidence" value="ECO:0007669"/>
    <property type="project" value="TreeGrafter"/>
</dbReference>
<dbReference type="OrthoDB" id="3771955at2"/>
<dbReference type="PANTHER" id="PTHR12428:SF65">
    <property type="entry name" value="CYTOCHROME C OXIDASE ASSEMBLY PROTEIN COX18, MITOCHONDRIAL"/>
    <property type="match status" value="1"/>
</dbReference>
<comment type="subunit">
    <text evidence="8">Interacts with the Sec translocase complex via SecD. Specifically interacts with transmembrane segments of nascent integral membrane proteins during membrane integration.</text>
</comment>
<dbReference type="InterPro" id="IPR028055">
    <property type="entry name" value="YidC/Oxa/ALB_C"/>
</dbReference>
<evidence type="ECO:0000259" key="14">
    <source>
        <dbReference type="Pfam" id="PF02096"/>
    </source>
</evidence>
<evidence type="ECO:0000256" key="4">
    <source>
        <dbReference type="ARBA" id="ARBA00022692"/>
    </source>
</evidence>
<evidence type="ECO:0000313" key="16">
    <source>
        <dbReference type="Proteomes" id="UP000278440"/>
    </source>
</evidence>
<proteinExistence type="inferred from homology"/>
<evidence type="ECO:0000256" key="3">
    <source>
        <dbReference type="ARBA" id="ARBA00015325"/>
    </source>
</evidence>
<feature type="transmembrane region" description="Helical" evidence="13">
    <location>
        <begin position="104"/>
        <end position="123"/>
    </location>
</feature>
<keyword evidence="6 13" id="KW-0472">Membrane</keyword>
<evidence type="ECO:0000256" key="9">
    <source>
        <dbReference type="ARBA" id="ARBA00031538"/>
    </source>
</evidence>
<accession>A0A495XV02</accession>
<comment type="subcellular location">
    <subcellularLocation>
        <location evidence="1 12">Membrane</location>
        <topology evidence="1 12">Multi-pass membrane protein</topology>
    </subcellularLocation>
</comment>
<evidence type="ECO:0000256" key="7">
    <source>
        <dbReference type="ARBA" id="ARBA00025034"/>
    </source>
</evidence>
<keyword evidence="16" id="KW-1185">Reference proteome</keyword>
<evidence type="ECO:0000256" key="11">
    <source>
        <dbReference type="ARBA" id="ARBA00033342"/>
    </source>
</evidence>
<evidence type="ECO:0000256" key="1">
    <source>
        <dbReference type="ARBA" id="ARBA00004141"/>
    </source>
</evidence>
<organism evidence="15 16">
    <name type="scientific">Terracoccus luteus</name>
    <dbReference type="NCBI Taxonomy" id="53356"/>
    <lineage>
        <taxon>Bacteria</taxon>
        <taxon>Bacillati</taxon>
        <taxon>Actinomycetota</taxon>
        <taxon>Actinomycetes</taxon>
        <taxon>Micrococcales</taxon>
        <taxon>Intrasporangiaceae</taxon>
        <taxon>Terracoccus</taxon>
    </lineage>
</organism>
<comment type="similarity">
    <text evidence="2">Belongs to the OXA1/ALB3/YidC family. Type 1 subfamily.</text>
</comment>
<dbReference type="Proteomes" id="UP000278440">
    <property type="component" value="Unassembled WGS sequence"/>
</dbReference>
<keyword evidence="5 13" id="KW-1133">Transmembrane helix</keyword>
<evidence type="ECO:0000313" key="15">
    <source>
        <dbReference type="EMBL" id="RKT76925.1"/>
    </source>
</evidence>
<dbReference type="AlphaFoldDB" id="A0A495XV02"/>